<proteinExistence type="predicted"/>
<dbReference type="Pfam" id="PF18924">
    <property type="entry name" value="DUF5674"/>
    <property type="match status" value="1"/>
</dbReference>
<evidence type="ECO:0000313" key="2">
    <source>
        <dbReference type="Proteomes" id="UP000178977"/>
    </source>
</evidence>
<dbReference type="Proteomes" id="UP000178977">
    <property type="component" value="Unassembled WGS sequence"/>
</dbReference>
<comment type="caution">
    <text evidence="1">The sequence shown here is derived from an EMBL/GenBank/DDBJ whole genome shotgun (WGS) entry which is preliminary data.</text>
</comment>
<name>A0A1G2LBG8_9BACT</name>
<dbReference type="EMBL" id="MHQT01000034">
    <property type="protein sequence ID" value="OHA08904.1"/>
    <property type="molecule type" value="Genomic_DNA"/>
</dbReference>
<reference evidence="1 2" key="1">
    <citation type="journal article" date="2016" name="Nat. Commun.">
        <title>Thousands of microbial genomes shed light on interconnected biogeochemical processes in an aquifer system.</title>
        <authorList>
            <person name="Anantharaman K."/>
            <person name="Brown C.T."/>
            <person name="Hug L.A."/>
            <person name="Sharon I."/>
            <person name="Castelle C.J."/>
            <person name="Probst A.J."/>
            <person name="Thomas B.C."/>
            <person name="Singh A."/>
            <person name="Wilkins M.J."/>
            <person name="Karaoz U."/>
            <person name="Brodie E.L."/>
            <person name="Williams K.H."/>
            <person name="Hubbard S.S."/>
            <person name="Banfield J.F."/>
        </authorList>
    </citation>
    <scope>NUCLEOTIDE SEQUENCE [LARGE SCALE GENOMIC DNA]</scope>
</reference>
<organism evidence="1 2">
    <name type="scientific">Candidatus Sungbacteria bacterium RIFCSPLOWO2_01_FULL_60_25</name>
    <dbReference type="NCBI Taxonomy" id="1802281"/>
    <lineage>
        <taxon>Bacteria</taxon>
        <taxon>Candidatus Sungiibacteriota</taxon>
    </lineage>
</organism>
<protein>
    <submittedName>
        <fullName evidence="1">Uncharacterized protein</fullName>
    </submittedName>
</protein>
<dbReference type="AlphaFoldDB" id="A0A1G2LBG8"/>
<gene>
    <name evidence="1" type="ORF">A3A44_02225</name>
</gene>
<dbReference type="InterPro" id="IPR043731">
    <property type="entry name" value="DUF5674"/>
</dbReference>
<evidence type="ECO:0000313" key="1">
    <source>
        <dbReference type="EMBL" id="OHA08904.1"/>
    </source>
</evidence>
<accession>A0A1G2LBG8</accession>
<sequence length="112" mass="12442">MTVIDRSVSRRELAEIAKHQFGNLVKAVVDIERGVMAVGGELHADGEAVLLEQGSKQENLWGINLYPEKTGEDFIEFDSLINVRPSQHNSSRGVEDGVVQDRIRTVVQKRTG</sequence>